<accession>A0A5C6TXE3</accession>
<feature type="region of interest" description="Disordered" evidence="1">
    <location>
        <begin position="18"/>
        <end position="50"/>
    </location>
</feature>
<proteinExistence type="predicted"/>
<dbReference type="Pfam" id="PF09939">
    <property type="entry name" value="DUF2171"/>
    <property type="match status" value="1"/>
</dbReference>
<sequence>MPQGYGGDYGPRPYWGDSGAGGIGYDPQSGPRFDRIDIGSTGTQGVHPVSSVLNPAYGASGGYMSSARDYAIVRHDPHYAEWRRRRIAELDRDYEDYRREHQDRFDREFGAWRETRGRQRSALDRVTEHMEVIGSDGAHVGTVDKVRGEHIVLTKSDPAAGGVHHAIPCGWIDEVDDKVRLNLAAEDAFERWRVEGRSRALFEPERTGHRRPHILGRAFSGTPVEDED</sequence>
<gene>
    <name evidence="2" type="ORF">FRZ32_04580</name>
</gene>
<evidence type="ECO:0000313" key="3">
    <source>
        <dbReference type="Proteomes" id="UP000321249"/>
    </source>
</evidence>
<evidence type="ECO:0000256" key="1">
    <source>
        <dbReference type="SAM" id="MobiDB-lite"/>
    </source>
</evidence>
<dbReference type="AlphaFoldDB" id="A0A5C6TXE3"/>
<protein>
    <submittedName>
        <fullName evidence="2">DUF2171 domain-containing protein</fullName>
    </submittedName>
</protein>
<evidence type="ECO:0000313" key="2">
    <source>
        <dbReference type="EMBL" id="TXC64909.1"/>
    </source>
</evidence>
<name>A0A5C6TXE3_9SPHN</name>
<reference evidence="2 3" key="1">
    <citation type="journal article" date="2015" name="J. Microbiol.">
        <title>Sphingosinicella ginsenosidimutans sp. nov., with ginsenoside converting activity.</title>
        <authorList>
            <person name="Kim J.K."/>
            <person name="Kang M.S."/>
            <person name="Park S.C."/>
            <person name="Kim K.M."/>
            <person name="Choi K."/>
            <person name="Yoon M.H."/>
            <person name="Im W.T."/>
        </authorList>
    </citation>
    <scope>NUCLEOTIDE SEQUENCE [LARGE SCALE GENOMIC DNA]</scope>
    <source>
        <strain evidence="2 3">BS-11</strain>
    </source>
</reference>
<dbReference type="Proteomes" id="UP000321249">
    <property type="component" value="Unassembled WGS sequence"/>
</dbReference>
<comment type="caution">
    <text evidence="2">The sequence shown here is derived from an EMBL/GenBank/DDBJ whole genome shotgun (WGS) entry which is preliminary data.</text>
</comment>
<dbReference type="EMBL" id="VOQQ01000001">
    <property type="protein sequence ID" value="TXC64909.1"/>
    <property type="molecule type" value="Genomic_DNA"/>
</dbReference>
<organism evidence="2 3">
    <name type="scientific">Allosphingosinicella ginsenosidimutans</name>
    <dbReference type="NCBI Taxonomy" id="1176539"/>
    <lineage>
        <taxon>Bacteria</taxon>
        <taxon>Pseudomonadati</taxon>
        <taxon>Pseudomonadota</taxon>
        <taxon>Alphaproteobacteria</taxon>
        <taxon>Sphingomonadales</taxon>
        <taxon>Sphingomonadaceae</taxon>
        <taxon>Allosphingosinicella</taxon>
    </lineage>
</organism>
<dbReference type="InterPro" id="IPR018684">
    <property type="entry name" value="DUF2171"/>
</dbReference>
<dbReference type="OrthoDB" id="9803697at2"/>
<keyword evidence="3" id="KW-1185">Reference proteome</keyword>